<dbReference type="eggNOG" id="COG2073">
    <property type="taxonomic scope" value="Bacteria"/>
</dbReference>
<dbReference type="InterPro" id="IPR035996">
    <property type="entry name" value="4pyrrol_Methylase_sf"/>
</dbReference>
<comment type="pathway">
    <text evidence="1">Cofactor biosynthesis; adenosylcobalamin biosynthesis.</text>
</comment>
<dbReference type="eggNOG" id="COG2099">
    <property type="taxonomic scope" value="Bacteria"/>
</dbReference>
<feature type="domain" description="Cobalamin synthesis G N-terminal" evidence="8">
    <location>
        <begin position="39"/>
        <end position="118"/>
    </location>
</feature>
<dbReference type="InterPro" id="IPR002750">
    <property type="entry name" value="CobE/GbiG_C"/>
</dbReference>
<dbReference type="PANTHER" id="PTHR47036">
    <property type="entry name" value="COBALT-FACTOR III C(17)-METHYLTRANSFERASE-RELATED"/>
    <property type="match status" value="1"/>
</dbReference>
<evidence type="ECO:0000313" key="9">
    <source>
        <dbReference type="EMBL" id="EFQ22592.1"/>
    </source>
</evidence>
<dbReference type="Pfam" id="PF11760">
    <property type="entry name" value="CbiG_N"/>
    <property type="match status" value="1"/>
</dbReference>
<dbReference type="AlphaFoldDB" id="E3CWT7"/>
<dbReference type="InterPro" id="IPR021744">
    <property type="entry name" value="CbiG_N"/>
</dbReference>
<protein>
    <submittedName>
        <fullName evidence="9">Cobalamin (Vitamin B12) biosynthesis CbiG protein</fullName>
    </submittedName>
</protein>
<dbReference type="InterPro" id="IPR014776">
    <property type="entry name" value="4pyrrole_Mease_sub2"/>
</dbReference>
<reference evidence="9 10" key="1">
    <citation type="journal article" date="2010" name="Stand. Genomic Sci.">
        <title>Non-contiguous finished genome sequence of Aminomonas paucivorans type strain (GLU-3).</title>
        <authorList>
            <person name="Pitluck S."/>
            <person name="Yasawong M."/>
            <person name="Held B."/>
            <person name="Lapidus A."/>
            <person name="Nolan M."/>
            <person name="Copeland A."/>
            <person name="Lucas S."/>
            <person name="Del Rio T.G."/>
            <person name="Tice H."/>
            <person name="Cheng J.F."/>
            <person name="Chertkov O."/>
            <person name="Goodwin L."/>
            <person name="Tapia R."/>
            <person name="Han C."/>
            <person name="Liolios K."/>
            <person name="Ivanova N."/>
            <person name="Mavromatis K."/>
            <person name="Ovchinnikova G."/>
            <person name="Pati A."/>
            <person name="Chen A."/>
            <person name="Palaniappan K."/>
            <person name="Land M."/>
            <person name="Hauser L."/>
            <person name="Chang Y.J."/>
            <person name="Jeffries C.D."/>
            <person name="Pukall R."/>
            <person name="Spring S."/>
            <person name="Rohde M."/>
            <person name="Sikorski J."/>
            <person name="Goker M."/>
            <person name="Woyke T."/>
            <person name="Bristow J."/>
            <person name="Eisen J.A."/>
            <person name="Markowitz V."/>
            <person name="Hugenholtz P."/>
            <person name="Kyrpides N.C."/>
            <person name="Klenk H.P."/>
        </authorList>
    </citation>
    <scope>NUCLEOTIDE SEQUENCE [LARGE SCALE GENOMIC DNA]</scope>
    <source>
        <strain evidence="9 10">DSM 12260</strain>
    </source>
</reference>
<dbReference type="OrthoDB" id="9772960at2"/>
<dbReference type="InterPro" id="IPR051810">
    <property type="entry name" value="Precorrin_MeTrfase"/>
</dbReference>
<dbReference type="Proteomes" id="UP000005096">
    <property type="component" value="Chromosome"/>
</dbReference>
<dbReference type="GO" id="GO:0032259">
    <property type="term" value="P:methylation"/>
    <property type="evidence" value="ECO:0007669"/>
    <property type="project" value="UniProtKB-KW"/>
</dbReference>
<name>E3CWT7_9BACT</name>
<dbReference type="InterPro" id="IPR036518">
    <property type="entry name" value="CobE/GbiG_C_sf"/>
</dbReference>
<dbReference type="UniPathway" id="UPA00148"/>
<dbReference type="PANTHER" id="PTHR47036:SF1">
    <property type="entry name" value="COBALT-FACTOR III C(17)-METHYLTRANSFERASE-RELATED"/>
    <property type="match status" value="1"/>
</dbReference>
<dbReference type="InterPro" id="IPR003723">
    <property type="entry name" value="Precorrin-6x_reduct"/>
</dbReference>
<dbReference type="CDD" id="cd11646">
    <property type="entry name" value="Precorrin_3B_C17_MT"/>
    <property type="match status" value="1"/>
</dbReference>
<evidence type="ECO:0000313" key="10">
    <source>
        <dbReference type="Proteomes" id="UP000005096"/>
    </source>
</evidence>
<dbReference type="HOGENOM" id="CLU_343532_0_0_0"/>
<dbReference type="SUPFAM" id="SSF53790">
    <property type="entry name" value="Tetrapyrrole methylase"/>
    <property type="match status" value="1"/>
</dbReference>
<dbReference type="eggNOG" id="COG1010">
    <property type="taxonomic scope" value="Bacteria"/>
</dbReference>
<dbReference type="GO" id="GO:0008168">
    <property type="term" value="F:methyltransferase activity"/>
    <property type="evidence" value="ECO:0007669"/>
    <property type="project" value="UniProtKB-KW"/>
</dbReference>
<organism evidence="9 10">
    <name type="scientific">Aminomonas paucivorans DSM 12260</name>
    <dbReference type="NCBI Taxonomy" id="584708"/>
    <lineage>
        <taxon>Bacteria</taxon>
        <taxon>Thermotogati</taxon>
        <taxon>Synergistota</taxon>
        <taxon>Synergistia</taxon>
        <taxon>Synergistales</taxon>
        <taxon>Synergistaceae</taxon>
        <taxon>Aminomonas</taxon>
    </lineage>
</organism>
<evidence type="ECO:0000256" key="1">
    <source>
        <dbReference type="ARBA" id="ARBA00004953"/>
    </source>
</evidence>
<keyword evidence="5" id="KW-0949">S-adenosyl-L-methionine</keyword>
<dbReference type="InterPro" id="IPR038029">
    <property type="entry name" value="GbiG_N_sf"/>
</dbReference>
<keyword evidence="2" id="KW-0169">Cobalamin biosynthesis</keyword>
<dbReference type="EMBL" id="CM001022">
    <property type="protein sequence ID" value="EFQ22592.1"/>
    <property type="molecule type" value="Genomic_DNA"/>
</dbReference>
<evidence type="ECO:0000256" key="3">
    <source>
        <dbReference type="ARBA" id="ARBA00022603"/>
    </source>
</evidence>
<dbReference type="Gene3D" id="3.30.950.10">
    <property type="entry name" value="Methyltransferase, Cobalt-precorrin-4 Transmethylase, Domain 2"/>
    <property type="match status" value="1"/>
</dbReference>
<dbReference type="PaxDb" id="584708-Apau_0155"/>
<feature type="domain" description="Tetrapyrrole methylase" evidence="6">
    <location>
        <begin position="341"/>
        <end position="541"/>
    </location>
</feature>
<evidence type="ECO:0000259" key="8">
    <source>
        <dbReference type="Pfam" id="PF11760"/>
    </source>
</evidence>
<accession>E3CWT7</accession>
<sequence>MKPLYVLHAPAASALGEQIARGLGGTALPLEPGSLQGRFRELWDGAGALILVGSLPVAVRAAGPLLRDKATDPTVLCVSEDGGTVLAVAGGHLGGGADLAQRCAALLGAGWIPTTSTDRRGLTAPDRWARRHGLSLRGREALPGLLRSLLDQGSLPWWIDPLLAPFSEDPLASPLPLPFGARPVAAPEGARVLVSPRRIPLPEGAIQLVPPLLGAGVGCRRGAKRDALLEALDGALEEAPGGPFLREALGALATLEAKAQEPGLEEAARTLGLPLSPLSPETLRAQEGPFSPSAAQRHFHVPGVAEPCAAALGSPLGPRLIRDGVTVALSRIPFPAPRGSLAVVGTGPGSAECLTQEARSALEGADAVVGYRLYVDLLPPACTEGRHVERYAMGEEEDRVRRALDLAERGHRVALVCGGDPILFGLAALALRLGADRVPVRVVPGITAAQRAGTLLGAPYTNGLCLLSLSDYLQPWSSVERALEAAAAGGLTTVLYNPVRRDLGTKLAAVRRAFRRRPTALLCRDVDRPDQTVEALPLEALTEDRVDMRTLVVLPGEGVEPWKGLWLDRRGYGSEEVREPALPQDPLDVLVLGGTSEAREVAERLRDRGLRVGASVAEETGLVTVPQGVVPLVGRRDTPAWILLLEDRKRAGLAALVDAAHPFAQEAHQAFRIAARRTGLPLWVLRRPTPVPEGALAVASPEALLARLLESTRPGDLLVLTLGVRLLPRLVPPLKAQNRRLLARVLPTPESLDAALATGLEPREVLCQWGPGDEGSLRALLEESGARALVSKASGAPGGMEAKARAARSRGIPLVVLTPPPAVGTSFSTPAALTTDLLDHLDNRVEQPFA</sequence>
<dbReference type="Gene3D" id="3.30.420.180">
    <property type="entry name" value="CobE/GbiG C-terminal domain"/>
    <property type="match status" value="1"/>
</dbReference>
<feature type="domain" description="CobE/GbiG C-terminal" evidence="7">
    <location>
        <begin position="215"/>
        <end position="329"/>
    </location>
</feature>
<dbReference type="RefSeq" id="WP_006299736.1">
    <property type="nucleotide sequence ID" value="NZ_CM001022.1"/>
</dbReference>
<dbReference type="Gene3D" id="3.40.50.11220">
    <property type="match status" value="1"/>
</dbReference>
<dbReference type="InterPro" id="IPR000878">
    <property type="entry name" value="4pyrrol_Mease"/>
</dbReference>
<dbReference type="SUPFAM" id="SSF159664">
    <property type="entry name" value="CobE/GbiG C-terminal domain-like"/>
    <property type="match status" value="1"/>
</dbReference>
<evidence type="ECO:0000256" key="4">
    <source>
        <dbReference type="ARBA" id="ARBA00022679"/>
    </source>
</evidence>
<dbReference type="Pfam" id="PF01890">
    <property type="entry name" value="CbiG_C"/>
    <property type="match status" value="1"/>
</dbReference>
<evidence type="ECO:0000259" key="7">
    <source>
        <dbReference type="Pfam" id="PF01890"/>
    </source>
</evidence>
<evidence type="ECO:0000256" key="2">
    <source>
        <dbReference type="ARBA" id="ARBA00022573"/>
    </source>
</evidence>
<evidence type="ECO:0000259" key="6">
    <source>
        <dbReference type="Pfam" id="PF00590"/>
    </source>
</evidence>
<dbReference type="GO" id="GO:0009236">
    <property type="term" value="P:cobalamin biosynthetic process"/>
    <property type="evidence" value="ECO:0007669"/>
    <property type="project" value="UniProtKB-UniPathway"/>
</dbReference>
<dbReference type="InterPro" id="IPR014777">
    <property type="entry name" value="4pyrrole_Mease_sub1"/>
</dbReference>
<dbReference type="Pfam" id="PF02571">
    <property type="entry name" value="CbiJ"/>
    <property type="match status" value="1"/>
</dbReference>
<dbReference type="Gene3D" id="3.40.1010.10">
    <property type="entry name" value="Cobalt-precorrin-4 Transmethylase, Domain 1"/>
    <property type="match status" value="1"/>
</dbReference>
<keyword evidence="4" id="KW-0808">Transferase</keyword>
<gene>
    <name evidence="9" type="ORF">Apau_0155</name>
</gene>
<dbReference type="GO" id="GO:0016994">
    <property type="term" value="F:precorrin-6A reductase activity"/>
    <property type="evidence" value="ECO:0007669"/>
    <property type="project" value="InterPro"/>
</dbReference>
<keyword evidence="10" id="KW-1185">Reference proteome</keyword>
<dbReference type="STRING" id="584708.Apau_0155"/>
<dbReference type="Pfam" id="PF00590">
    <property type="entry name" value="TP_methylase"/>
    <property type="match status" value="1"/>
</dbReference>
<dbReference type="SUPFAM" id="SSF159672">
    <property type="entry name" value="CbiG N-terminal domain-like"/>
    <property type="match status" value="1"/>
</dbReference>
<keyword evidence="3" id="KW-0489">Methyltransferase</keyword>
<dbReference type="InterPro" id="IPR006363">
    <property type="entry name" value="Cbl_synth_CobJ/CibH_dom"/>
</dbReference>
<evidence type="ECO:0000256" key="5">
    <source>
        <dbReference type="ARBA" id="ARBA00022691"/>
    </source>
</evidence>
<dbReference type="PROSITE" id="PS51014">
    <property type="entry name" value="COBK_CBIJ"/>
    <property type="match status" value="1"/>
</dbReference>
<proteinExistence type="predicted"/>